<comment type="similarity">
    <text evidence="1">Belongs to the type-I restriction system S methylase family.</text>
</comment>
<dbReference type="OrthoDB" id="3197085at2"/>
<dbReference type="PANTHER" id="PTHR43140:SF1">
    <property type="entry name" value="TYPE I RESTRICTION ENZYME ECOKI SPECIFICITY SUBUNIT"/>
    <property type="match status" value="1"/>
</dbReference>
<evidence type="ECO:0000259" key="5">
    <source>
        <dbReference type="Pfam" id="PF01420"/>
    </source>
</evidence>
<comment type="caution">
    <text evidence="6">The sequence shown here is derived from an EMBL/GenBank/DDBJ whole genome shotgun (WGS) entry which is preliminary data.</text>
</comment>
<evidence type="ECO:0000256" key="4">
    <source>
        <dbReference type="ARBA" id="ARBA00038652"/>
    </source>
</evidence>
<keyword evidence="3" id="KW-0238">DNA-binding</keyword>
<feature type="domain" description="Type I restriction modification DNA specificity" evidence="5">
    <location>
        <begin position="32"/>
        <end position="198"/>
    </location>
</feature>
<dbReference type="GO" id="GO:0003677">
    <property type="term" value="F:DNA binding"/>
    <property type="evidence" value="ECO:0007669"/>
    <property type="project" value="UniProtKB-KW"/>
</dbReference>
<comment type="subunit">
    <text evidence="4">The methyltransferase is composed of M and S polypeptides.</text>
</comment>
<dbReference type="GO" id="GO:0009307">
    <property type="term" value="P:DNA restriction-modification system"/>
    <property type="evidence" value="ECO:0007669"/>
    <property type="project" value="UniProtKB-KW"/>
</dbReference>
<organism evidence="6 7">
    <name type="scientific">Boudabousia liubingyangii</name>
    <dbReference type="NCBI Taxonomy" id="1921764"/>
    <lineage>
        <taxon>Bacteria</taxon>
        <taxon>Bacillati</taxon>
        <taxon>Actinomycetota</taxon>
        <taxon>Actinomycetes</taxon>
        <taxon>Actinomycetales</taxon>
        <taxon>Actinomycetaceae</taxon>
        <taxon>Boudabousia</taxon>
    </lineage>
</organism>
<reference evidence="6 7" key="1">
    <citation type="submission" date="2016-11" db="EMBL/GenBank/DDBJ databases">
        <title>Actinomyces gypaetusis sp. nov. isolated from the vulture Gypaetus barbatus in Qinghai Tibet Plateau China.</title>
        <authorList>
            <person name="Meng X."/>
        </authorList>
    </citation>
    <scope>NUCLEOTIDE SEQUENCE [LARGE SCALE GENOMIC DNA]</scope>
    <source>
        <strain evidence="6 7">VUL4_2</strain>
    </source>
</reference>
<evidence type="ECO:0000256" key="1">
    <source>
        <dbReference type="ARBA" id="ARBA00010923"/>
    </source>
</evidence>
<protein>
    <recommendedName>
        <fullName evidence="5">Type I restriction modification DNA specificity domain-containing protein</fullName>
    </recommendedName>
</protein>
<dbReference type="SUPFAM" id="SSF116734">
    <property type="entry name" value="DNA methylase specificity domain"/>
    <property type="match status" value="2"/>
</dbReference>
<proteinExistence type="inferred from homology"/>
<dbReference type="CDD" id="cd17250">
    <property type="entry name" value="RMtype1_S_Eco4255II_TRD2-CR2_like"/>
    <property type="match status" value="1"/>
</dbReference>
<dbReference type="Proteomes" id="UP000186785">
    <property type="component" value="Unassembled WGS sequence"/>
</dbReference>
<evidence type="ECO:0000256" key="3">
    <source>
        <dbReference type="ARBA" id="ARBA00023125"/>
    </source>
</evidence>
<keyword evidence="7" id="KW-1185">Reference proteome</keyword>
<dbReference type="AlphaFoldDB" id="A0A1Q5PJM1"/>
<evidence type="ECO:0000313" key="6">
    <source>
        <dbReference type="EMBL" id="OKL46125.1"/>
    </source>
</evidence>
<dbReference type="PANTHER" id="PTHR43140">
    <property type="entry name" value="TYPE-1 RESTRICTION ENZYME ECOKI SPECIFICITY PROTEIN"/>
    <property type="match status" value="1"/>
</dbReference>
<sequence>MAKKTAYPLIENFDNIPEEALLPEEEQPYPIPVHWKWVRLGYLGTLKAGTGFPKSFQGKSSGDYPFMKVGTLKYADASGNLSSAEDWIVEDVRKTLKATLVPKGSIIFAKIGEAIKLNRRAITSVPSCIDNNMFAFTPNSAIDLQYLYTWFTSVDLYTLTTATTTPSLRKGVIEALAVPLPPMAEQVRIVSKLSKINASVHKVVVKSDAAEKSLKKLEDRLLSYTLSGRATAHLGFSEPNEIIADLPESAFVPEDEQPYPIPNHWRWVKFGFLAQERKEKTLDFSGHKNFIGLDNLRTGGGLSSIQDVKGIKSAKTIFKPGDLLYGKLRPYLNKHYVVDFDGVCSTDILAFVAGQHISVDFLELWVGSIFFQMRAVDRSTGDRPRISPKMINLFPVPLPPKNEQKEILDIYDLVKNKAHQSAEAIEKVGDFCQLLLINLTSTVFREKSNLR</sequence>
<dbReference type="InterPro" id="IPR051212">
    <property type="entry name" value="Type-I_RE_S_subunit"/>
</dbReference>
<dbReference type="InterPro" id="IPR000055">
    <property type="entry name" value="Restrct_endonuc_typeI_TRD"/>
</dbReference>
<dbReference type="CDD" id="cd16961">
    <property type="entry name" value="RMtype1_S_TRD-CR_like"/>
    <property type="match status" value="1"/>
</dbReference>
<dbReference type="RefSeq" id="WP_073709721.1">
    <property type="nucleotide sequence ID" value="NZ_MQSV01000006.1"/>
</dbReference>
<keyword evidence="2" id="KW-0680">Restriction system</keyword>
<name>A0A1Q5PJM1_9ACTO</name>
<dbReference type="Pfam" id="PF01420">
    <property type="entry name" value="Methylase_S"/>
    <property type="match status" value="1"/>
</dbReference>
<evidence type="ECO:0000313" key="7">
    <source>
        <dbReference type="Proteomes" id="UP000186785"/>
    </source>
</evidence>
<gene>
    <name evidence="6" type="ORF">BSR29_07670</name>
</gene>
<dbReference type="EMBL" id="MQSV01000006">
    <property type="protein sequence ID" value="OKL46125.1"/>
    <property type="molecule type" value="Genomic_DNA"/>
</dbReference>
<dbReference type="Gene3D" id="3.90.220.20">
    <property type="entry name" value="DNA methylase specificity domains"/>
    <property type="match status" value="2"/>
</dbReference>
<dbReference type="InterPro" id="IPR044946">
    <property type="entry name" value="Restrct_endonuc_typeI_TRD_sf"/>
</dbReference>
<accession>A0A1Q5PJM1</accession>
<evidence type="ECO:0000256" key="2">
    <source>
        <dbReference type="ARBA" id="ARBA00022747"/>
    </source>
</evidence>